<evidence type="ECO:0000313" key="5">
    <source>
        <dbReference type="Proteomes" id="UP000655589"/>
    </source>
</evidence>
<name>A0A8H9GG17_9MICO</name>
<gene>
    <name evidence="2" type="primary">cutC</name>
    <name evidence="4" type="ORF">GCM10010102_15360</name>
</gene>
<dbReference type="InterPro" id="IPR005627">
    <property type="entry name" value="CutC-like"/>
</dbReference>
<dbReference type="GO" id="GO:0005507">
    <property type="term" value="F:copper ion binding"/>
    <property type="evidence" value="ECO:0007669"/>
    <property type="project" value="TreeGrafter"/>
</dbReference>
<evidence type="ECO:0000256" key="3">
    <source>
        <dbReference type="SAM" id="MobiDB-lite"/>
    </source>
</evidence>
<dbReference type="Gene3D" id="3.20.20.380">
    <property type="entry name" value="Copper homeostasis (CutC) domain"/>
    <property type="match status" value="1"/>
</dbReference>
<dbReference type="PANTHER" id="PTHR12598">
    <property type="entry name" value="COPPER HOMEOSTASIS PROTEIN CUTC"/>
    <property type="match status" value="1"/>
</dbReference>
<comment type="similarity">
    <text evidence="1 2">Belongs to the CutC family.</text>
</comment>
<protein>
    <recommendedName>
        <fullName evidence="2">PF03932 family protein CutC</fullName>
    </recommendedName>
</protein>
<evidence type="ECO:0000313" key="4">
    <source>
        <dbReference type="EMBL" id="GGM20599.1"/>
    </source>
</evidence>
<dbReference type="EMBL" id="BMPT01000004">
    <property type="protein sequence ID" value="GGM20599.1"/>
    <property type="molecule type" value="Genomic_DNA"/>
</dbReference>
<evidence type="ECO:0000256" key="1">
    <source>
        <dbReference type="ARBA" id="ARBA00007768"/>
    </source>
</evidence>
<dbReference type="PANTHER" id="PTHR12598:SF0">
    <property type="entry name" value="COPPER HOMEOSTASIS PROTEIN CUTC HOMOLOG"/>
    <property type="match status" value="1"/>
</dbReference>
<comment type="caution">
    <text evidence="4">The sequence shown here is derived from an EMBL/GenBank/DDBJ whole genome shotgun (WGS) entry which is preliminary data.</text>
</comment>
<proteinExistence type="inferred from homology"/>
<comment type="caution">
    <text evidence="2">Once thought to be involved in copper homeostasis, experiments in E.coli have shown this is not the case.</text>
</comment>
<sequence>MPRDPTDSGHRTAGERRYAGAVPPSAPLPVLPRAVLELAVQDPAGAVVAAGVGARRVELCSALGATGGITPSTGLVEAVVAAASVVPASDSAPLLEVHVLVRPRPGGFVYTPAETDLMARDVTLAVEAGADGVVVGALTPSGAVDLAALRALVEAAEGAEVTYHRALDVAADPAAALDVLAEAGVARVLTSGGAARAADGLDRLAALVERSADVGIEVMAGGGVTAADVPALVAVGVDAVHLSARRTVADTGGPGGGGDAGYEVTDQTLAEAAAAALRTTVDL</sequence>
<dbReference type="Pfam" id="PF03932">
    <property type="entry name" value="CutC"/>
    <property type="match status" value="1"/>
</dbReference>
<evidence type="ECO:0000256" key="2">
    <source>
        <dbReference type="HAMAP-Rule" id="MF_00795"/>
    </source>
</evidence>
<reference evidence="4" key="2">
    <citation type="submission" date="2020-09" db="EMBL/GenBank/DDBJ databases">
        <authorList>
            <person name="Sun Q."/>
            <person name="Ohkuma M."/>
        </authorList>
    </citation>
    <scope>NUCLEOTIDE SEQUENCE</scope>
    <source>
        <strain evidence="4">JCM 3051</strain>
    </source>
</reference>
<feature type="region of interest" description="Disordered" evidence="3">
    <location>
        <begin position="1"/>
        <end position="24"/>
    </location>
</feature>
<dbReference type="HAMAP" id="MF_00795">
    <property type="entry name" value="CutC"/>
    <property type="match status" value="1"/>
</dbReference>
<dbReference type="AlphaFoldDB" id="A0A8H9GG17"/>
<dbReference type="GO" id="GO:0005737">
    <property type="term" value="C:cytoplasm"/>
    <property type="evidence" value="ECO:0007669"/>
    <property type="project" value="UniProtKB-SubCell"/>
</dbReference>
<comment type="subcellular location">
    <subcellularLocation>
        <location evidence="2">Cytoplasm</location>
    </subcellularLocation>
</comment>
<dbReference type="Proteomes" id="UP000655589">
    <property type="component" value="Unassembled WGS sequence"/>
</dbReference>
<accession>A0A8H9GG17</accession>
<dbReference type="SUPFAM" id="SSF110395">
    <property type="entry name" value="CutC-like"/>
    <property type="match status" value="1"/>
</dbReference>
<feature type="compositionally biased region" description="Basic and acidic residues" evidence="3">
    <location>
        <begin position="1"/>
        <end position="18"/>
    </location>
</feature>
<keyword evidence="2" id="KW-0963">Cytoplasm</keyword>
<reference evidence="4" key="1">
    <citation type="journal article" date="2014" name="Int. J. Syst. Evol. Microbiol.">
        <title>Complete genome sequence of Corynebacterium casei LMG S-19264T (=DSM 44701T), isolated from a smear-ripened cheese.</title>
        <authorList>
            <consortium name="US DOE Joint Genome Institute (JGI-PGF)"/>
            <person name="Walter F."/>
            <person name="Albersmeier A."/>
            <person name="Kalinowski J."/>
            <person name="Ruckert C."/>
        </authorList>
    </citation>
    <scope>NUCLEOTIDE SEQUENCE</scope>
    <source>
        <strain evidence="4">JCM 3051</strain>
    </source>
</reference>
<organism evidence="4 5">
    <name type="scientific">Promicromonospora citrea</name>
    <dbReference type="NCBI Taxonomy" id="43677"/>
    <lineage>
        <taxon>Bacteria</taxon>
        <taxon>Bacillati</taxon>
        <taxon>Actinomycetota</taxon>
        <taxon>Actinomycetes</taxon>
        <taxon>Micrococcales</taxon>
        <taxon>Promicromonosporaceae</taxon>
        <taxon>Promicromonospora</taxon>
    </lineage>
</organism>
<keyword evidence="5" id="KW-1185">Reference proteome</keyword>
<dbReference type="InterPro" id="IPR036822">
    <property type="entry name" value="CutC-like_dom_sf"/>
</dbReference>